<protein>
    <recommendedName>
        <fullName evidence="3">DNA-directed RNA polymerase</fullName>
    </recommendedName>
</protein>
<proteinExistence type="predicted"/>
<comment type="caution">
    <text evidence="1">The sequence shown here is derived from an EMBL/GenBank/DDBJ whole genome shotgun (WGS) entry which is preliminary data.</text>
</comment>
<dbReference type="EMBL" id="JACEIK010009129">
    <property type="protein sequence ID" value="MCE3051991.1"/>
    <property type="molecule type" value="Genomic_DNA"/>
</dbReference>
<accession>A0ABS8WPN0</accession>
<keyword evidence="2" id="KW-1185">Reference proteome</keyword>
<evidence type="ECO:0000313" key="1">
    <source>
        <dbReference type="EMBL" id="MCE3051991.1"/>
    </source>
</evidence>
<feature type="non-terminal residue" evidence="1">
    <location>
        <position position="1"/>
    </location>
</feature>
<evidence type="ECO:0008006" key="3">
    <source>
        <dbReference type="Google" id="ProtNLM"/>
    </source>
</evidence>
<reference evidence="1 2" key="1">
    <citation type="journal article" date="2021" name="BMC Genomics">
        <title>Datura genome reveals duplications of psychoactive alkaloid biosynthetic genes and high mutation rate following tissue culture.</title>
        <authorList>
            <person name="Rajewski A."/>
            <person name="Carter-House D."/>
            <person name="Stajich J."/>
            <person name="Litt A."/>
        </authorList>
    </citation>
    <scope>NUCLEOTIDE SEQUENCE [LARGE SCALE GENOMIC DNA]</scope>
    <source>
        <strain evidence="1">AR-01</strain>
    </source>
</reference>
<dbReference type="Proteomes" id="UP000823775">
    <property type="component" value="Unassembled WGS sequence"/>
</dbReference>
<organism evidence="1 2">
    <name type="scientific">Datura stramonium</name>
    <name type="common">Jimsonweed</name>
    <name type="synonym">Common thornapple</name>
    <dbReference type="NCBI Taxonomy" id="4076"/>
    <lineage>
        <taxon>Eukaryota</taxon>
        <taxon>Viridiplantae</taxon>
        <taxon>Streptophyta</taxon>
        <taxon>Embryophyta</taxon>
        <taxon>Tracheophyta</taxon>
        <taxon>Spermatophyta</taxon>
        <taxon>Magnoliopsida</taxon>
        <taxon>eudicotyledons</taxon>
        <taxon>Gunneridae</taxon>
        <taxon>Pentapetalae</taxon>
        <taxon>asterids</taxon>
        <taxon>lamiids</taxon>
        <taxon>Solanales</taxon>
        <taxon>Solanaceae</taxon>
        <taxon>Solanoideae</taxon>
        <taxon>Datureae</taxon>
        <taxon>Datura</taxon>
    </lineage>
</organism>
<gene>
    <name evidence="1" type="ORF">HAX54_051366</name>
</gene>
<name>A0ABS8WPN0_DATST</name>
<evidence type="ECO:0000313" key="2">
    <source>
        <dbReference type="Proteomes" id="UP000823775"/>
    </source>
</evidence>
<sequence>EEEAQLADIARRDDAAILAVSLAERNGQNPSRHHGPNAKFDVTSIMMQFLSMKVLFNGLYGEVLNQHLINFTGIYNAYRFQGVTQEAI</sequence>